<evidence type="ECO:0000313" key="7">
    <source>
        <dbReference type="EMBL" id="KAF2668297.1"/>
    </source>
</evidence>
<evidence type="ECO:0000256" key="2">
    <source>
        <dbReference type="ARBA" id="ARBA00008974"/>
    </source>
</evidence>
<name>A0A6A6UA25_9PEZI</name>
<comment type="similarity">
    <text evidence="2">Belongs to the purine-cytosine permease (2.A.39) family.</text>
</comment>
<dbReference type="Gene3D" id="1.10.4160.10">
    <property type="entry name" value="Hydantoin permease"/>
    <property type="match status" value="1"/>
</dbReference>
<feature type="transmembrane region" description="Helical" evidence="6">
    <location>
        <begin position="477"/>
        <end position="500"/>
    </location>
</feature>
<organism evidence="7 8">
    <name type="scientific">Microthyrium microscopicum</name>
    <dbReference type="NCBI Taxonomy" id="703497"/>
    <lineage>
        <taxon>Eukaryota</taxon>
        <taxon>Fungi</taxon>
        <taxon>Dikarya</taxon>
        <taxon>Ascomycota</taxon>
        <taxon>Pezizomycotina</taxon>
        <taxon>Dothideomycetes</taxon>
        <taxon>Dothideomycetes incertae sedis</taxon>
        <taxon>Microthyriales</taxon>
        <taxon>Microthyriaceae</taxon>
        <taxon>Microthyrium</taxon>
    </lineage>
</organism>
<dbReference type="InterPro" id="IPR001248">
    <property type="entry name" value="Pur-cyt_permease"/>
</dbReference>
<feature type="transmembrane region" description="Helical" evidence="6">
    <location>
        <begin position="201"/>
        <end position="222"/>
    </location>
</feature>
<dbReference type="GO" id="GO:0005886">
    <property type="term" value="C:plasma membrane"/>
    <property type="evidence" value="ECO:0007669"/>
    <property type="project" value="TreeGrafter"/>
</dbReference>
<evidence type="ECO:0000256" key="4">
    <source>
        <dbReference type="ARBA" id="ARBA00022989"/>
    </source>
</evidence>
<reference evidence="7" key="1">
    <citation type="journal article" date="2020" name="Stud. Mycol.">
        <title>101 Dothideomycetes genomes: a test case for predicting lifestyles and emergence of pathogens.</title>
        <authorList>
            <person name="Haridas S."/>
            <person name="Albert R."/>
            <person name="Binder M."/>
            <person name="Bloem J."/>
            <person name="Labutti K."/>
            <person name="Salamov A."/>
            <person name="Andreopoulos B."/>
            <person name="Baker S."/>
            <person name="Barry K."/>
            <person name="Bills G."/>
            <person name="Bluhm B."/>
            <person name="Cannon C."/>
            <person name="Castanera R."/>
            <person name="Culley D."/>
            <person name="Daum C."/>
            <person name="Ezra D."/>
            <person name="Gonzalez J."/>
            <person name="Henrissat B."/>
            <person name="Kuo A."/>
            <person name="Liang C."/>
            <person name="Lipzen A."/>
            <person name="Lutzoni F."/>
            <person name="Magnuson J."/>
            <person name="Mondo S."/>
            <person name="Nolan M."/>
            <person name="Ohm R."/>
            <person name="Pangilinan J."/>
            <person name="Park H.-J."/>
            <person name="Ramirez L."/>
            <person name="Alfaro M."/>
            <person name="Sun H."/>
            <person name="Tritt A."/>
            <person name="Yoshinaga Y."/>
            <person name="Zwiers L.-H."/>
            <person name="Turgeon B."/>
            <person name="Goodwin S."/>
            <person name="Spatafora J."/>
            <person name="Crous P."/>
            <person name="Grigoriev I."/>
        </authorList>
    </citation>
    <scope>NUCLEOTIDE SEQUENCE</scope>
    <source>
        <strain evidence="7">CBS 115976</strain>
    </source>
</reference>
<feature type="transmembrane region" description="Helical" evidence="6">
    <location>
        <begin position="391"/>
        <end position="417"/>
    </location>
</feature>
<keyword evidence="3 6" id="KW-0812">Transmembrane</keyword>
<evidence type="ECO:0000256" key="6">
    <source>
        <dbReference type="SAM" id="Phobius"/>
    </source>
</evidence>
<dbReference type="Proteomes" id="UP000799302">
    <property type="component" value="Unassembled WGS sequence"/>
</dbReference>
<dbReference type="GO" id="GO:0015205">
    <property type="term" value="F:nucleobase transmembrane transporter activity"/>
    <property type="evidence" value="ECO:0007669"/>
    <property type="project" value="TreeGrafter"/>
</dbReference>
<dbReference type="PANTHER" id="PTHR30618">
    <property type="entry name" value="NCS1 FAMILY PURINE/PYRIMIDINE TRANSPORTER"/>
    <property type="match status" value="1"/>
</dbReference>
<evidence type="ECO:0000256" key="3">
    <source>
        <dbReference type="ARBA" id="ARBA00022692"/>
    </source>
</evidence>
<keyword evidence="8" id="KW-1185">Reference proteome</keyword>
<dbReference type="Pfam" id="PF02133">
    <property type="entry name" value="Transp_cyt_pur"/>
    <property type="match status" value="1"/>
</dbReference>
<evidence type="ECO:0000256" key="5">
    <source>
        <dbReference type="ARBA" id="ARBA00023136"/>
    </source>
</evidence>
<feature type="transmembrane region" description="Helical" evidence="6">
    <location>
        <begin position="79"/>
        <end position="102"/>
    </location>
</feature>
<evidence type="ECO:0000313" key="8">
    <source>
        <dbReference type="Proteomes" id="UP000799302"/>
    </source>
</evidence>
<feature type="transmembrane region" description="Helical" evidence="6">
    <location>
        <begin position="328"/>
        <end position="347"/>
    </location>
</feature>
<dbReference type="OrthoDB" id="2018619at2759"/>
<feature type="transmembrane region" description="Helical" evidence="6">
    <location>
        <begin position="368"/>
        <end position="385"/>
    </location>
</feature>
<accession>A0A6A6UA25</accession>
<evidence type="ECO:0000256" key="1">
    <source>
        <dbReference type="ARBA" id="ARBA00004141"/>
    </source>
</evidence>
<dbReference type="InterPro" id="IPR045225">
    <property type="entry name" value="Uracil/uridine/allantoin_perm"/>
</dbReference>
<gene>
    <name evidence="7" type="ORF">BT63DRAFT_402160</name>
</gene>
<feature type="transmembrane region" description="Helical" evidence="6">
    <location>
        <begin position="167"/>
        <end position="194"/>
    </location>
</feature>
<keyword evidence="5 6" id="KW-0472">Membrane</keyword>
<keyword evidence="4 6" id="KW-1133">Transmembrane helix</keyword>
<feature type="transmembrane region" description="Helical" evidence="6">
    <location>
        <begin position="285"/>
        <end position="308"/>
    </location>
</feature>
<dbReference type="PANTHER" id="PTHR30618:SF0">
    <property type="entry name" value="PURINE-URACIL PERMEASE NCS1"/>
    <property type="match status" value="1"/>
</dbReference>
<feature type="transmembrane region" description="Helical" evidence="6">
    <location>
        <begin position="242"/>
        <end position="264"/>
    </location>
</feature>
<dbReference type="AlphaFoldDB" id="A0A6A6UA25"/>
<sequence>MDTITSIHDKYLVLYPEEGSFTSEGDSARWSNKDLDPVPQEHRTWEWWQVSGFWIGEGFNAAQMQTASSAVALGLNPGLAVAACFVGNCLVTPPVVITGYLGSKTGLNFPVLARAAFGMWGSYIALLIRGIFCLILYGVIATLGGGAVRCMIEAIWPSFKTWHAHSLPASAAITAPDLLCFSLFWLASFPFLLISISALRWIFTVKIVLMPFFYVALFTWALTASHGVGPLFSIPNKIEGGWSVGYVFCATTLATIGANATFAVNMPDITRYARQPRASAAAQAIALPLFITLTELLGSILAATSQVVYGQVLWNPTEIILLWDNRPAKFFAGLLFAFAMLGTNISGNSVPFGNDLTAAFPKYINFRRGQVICAIVGFACNPWLIQAKASTFFNFIGGYSTFLGPLVGVLLCDYLIIRRAKTYNIVQLYKPHGIYWYNKGFNPRAIAALLLGMAPQLPGLAHAINPAVKISKGEIEFYTFSWLNGLVFAMIIYYVLFLILPFDTSNADVLSDHSVEEIHGVHMGEKQEGSSVQKLEV</sequence>
<comment type="subcellular location">
    <subcellularLocation>
        <location evidence="1">Membrane</location>
        <topology evidence="1">Multi-pass membrane protein</topology>
    </subcellularLocation>
</comment>
<dbReference type="EMBL" id="MU004236">
    <property type="protein sequence ID" value="KAF2668297.1"/>
    <property type="molecule type" value="Genomic_DNA"/>
</dbReference>
<proteinExistence type="inferred from homology"/>
<protein>
    <submittedName>
        <fullName evidence="7">NCS1 allantoate transporter</fullName>
    </submittedName>
</protein>
<feature type="transmembrane region" description="Helical" evidence="6">
    <location>
        <begin position="123"/>
        <end position="147"/>
    </location>
</feature>